<accession>A0A8S9KJR0</accession>
<dbReference type="PANTHER" id="PTHR31099:SF28">
    <property type="entry name" value="F5J5.12"/>
    <property type="match status" value="1"/>
</dbReference>
<feature type="region of interest" description="Disordered" evidence="2">
    <location>
        <begin position="665"/>
        <end position="709"/>
    </location>
</feature>
<feature type="region of interest" description="Disordered" evidence="2">
    <location>
        <begin position="165"/>
        <end position="352"/>
    </location>
</feature>
<feature type="compositionally biased region" description="Polar residues" evidence="2">
    <location>
        <begin position="1231"/>
        <end position="1240"/>
    </location>
</feature>
<evidence type="ECO:0000256" key="2">
    <source>
        <dbReference type="SAM" id="MobiDB-lite"/>
    </source>
</evidence>
<feature type="compositionally biased region" description="Basic residues" evidence="2">
    <location>
        <begin position="910"/>
        <end position="920"/>
    </location>
</feature>
<feature type="region of interest" description="Disordered" evidence="2">
    <location>
        <begin position="855"/>
        <end position="1020"/>
    </location>
</feature>
<feature type="compositionally biased region" description="Polar residues" evidence="2">
    <location>
        <begin position="1118"/>
        <end position="1128"/>
    </location>
</feature>
<feature type="region of interest" description="Disordered" evidence="2">
    <location>
        <begin position="1626"/>
        <end position="1685"/>
    </location>
</feature>
<reference evidence="3" key="1">
    <citation type="submission" date="2019-12" db="EMBL/GenBank/DDBJ databases">
        <title>Genome sequencing and annotation of Brassica cretica.</title>
        <authorList>
            <person name="Studholme D.J."/>
            <person name="Sarris P.F."/>
        </authorList>
    </citation>
    <scope>NUCLEOTIDE SEQUENCE</scope>
    <source>
        <strain evidence="3">PFS-102/07</strain>
        <tissue evidence="3">Leaf</tissue>
    </source>
</reference>
<feature type="compositionally biased region" description="Polar residues" evidence="2">
    <location>
        <begin position="611"/>
        <end position="621"/>
    </location>
</feature>
<proteinExistence type="predicted"/>
<feature type="compositionally biased region" description="Basic and acidic residues" evidence="2">
    <location>
        <begin position="187"/>
        <end position="199"/>
    </location>
</feature>
<name>A0A8S9KJR0_BRACR</name>
<feature type="compositionally biased region" description="Basic residues" evidence="2">
    <location>
        <begin position="220"/>
        <end position="230"/>
    </location>
</feature>
<dbReference type="EMBL" id="QGKY02000164">
    <property type="protein sequence ID" value="KAF2593818.1"/>
    <property type="molecule type" value="Genomic_DNA"/>
</dbReference>
<comment type="caution">
    <text evidence="3">The sequence shown here is derived from an EMBL/GenBank/DDBJ whole genome shotgun (WGS) entry which is preliminary data.</text>
</comment>
<feature type="coiled-coil region" evidence="1">
    <location>
        <begin position="1782"/>
        <end position="1876"/>
    </location>
</feature>
<gene>
    <name evidence="3" type="ORF">F2Q70_00042260</name>
</gene>
<feature type="region of interest" description="Disordered" evidence="2">
    <location>
        <begin position="579"/>
        <end position="625"/>
    </location>
</feature>
<feature type="compositionally biased region" description="Polar residues" evidence="2">
    <location>
        <begin position="669"/>
        <end position="685"/>
    </location>
</feature>
<feature type="compositionally biased region" description="Polar residues" evidence="2">
    <location>
        <begin position="168"/>
        <end position="178"/>
    </location>
</feature>
<organism evidence="3">
    <name type="scientific">Brassica cretica</name>
    <name type="common">Mustard</name>
    <dbReference type="NCBI Taxonomy" id="69181"/>
    <lineage>
        <taxon>Eukaryota</taxon>
        <taxon>Viridiplantae</taxon>
        <taxon>Streptophyta</taxon>
        <taxon>Embryophyta</taxon>
        <taxon>Tracheophyta</taxon>
        <taxon>Spermatophyta</taxon>
        <taxon>Magnoliopsida</taxon>
        <taxon>eudicotyledons</taxon>
        <taxon>Gunneridae</taxon>
        <taxon>Pentapetalae</taxon>
        <taxon>rosids</taxon>
        <taxon>malvids</taxon>
        <taxon>Brassicales</taxon>
        <taxon>Brassicaceae</taxon>
        <taxon>Brassiceae</taxon>
        <taxon>Brassica</taxon>
    </lineage>
</organism>
<feature type="region of interest" description="Disordered" evidence="2">
    <location>
        <begin position="1115"/>
        <end position="1301"/>
    </location>
</feature>
<feature type="coiled-coil region" evidence="1">
    <location>
        <begin position="452"/>
        <end position="493"/>
    </location>
</feature>
<feature type="compositionally biased region" description="Basic and acidic residues" evidence="2">
    <location>
        <begin position="598"/>
        <end position="608"/>
    </location>
</feature>
<feature type="compositionally biased region" description="Polar residues" evidence="2">
    <location>
        <begin position="858"/>
        <end position="868"/>
    </location>
</feature>
<sequence length="2129" mass="234361">MRLVGPRRLRGGFAREFVSTKFTVVHYLSSWWDLRGASSAAAWTVARPAGSVVEECVWIMCFSPYFRHPNTIAYPEQFFESAQAIAAHNHLRWPDLSREWIRRQQARIARVDWESSLPCVLGSRKSRLPLFTRKQQRLLDKAREMDGVSDLSALLKGKLQLLSKKSTTVDPQGPSNSGVDGASEGGETSREGASKEGASREGAPIVVDEGVGAQTSASGPKKKKKSKKTKGGATDEVPPEESASLDATSEGSKAKRKKDGKKVGAAPDGRPKKRTKRSVEAEPRPSTSDTNAADATLVDVVGEDSGTPENLSEERRKTSSRVGGSGDEPIANERSASDSSARKSSRSEGSLAKRRRIEFPDRVEFSYDETTPLILNPLRCAELTRQIRGGTKEMPQLEDLYFRNEYIDAASSRARSDRSMNFLVEKYDSALKQTMIQLGSSEKLAQTRLKAIERLARENTRLEQAAVTLEKEKAELLAERDAAVEKLIRERQRLRDSRGLEVTRERERVEAAMVEKANRCFGRVRDHFTLLDAFRKAKNLYGQASGTKKCLEMIKASGTEIPQEMIDVFAEQEKIHEAEATKLCSSPELRNMPPRSRLSREEKGKDIADSPSPTRDASATGSPLDDFDLIHRDALRDTENMTLSQRLLVADAHRLIRDEGADRVEFGSSDVSGSENRGGDQSDTAAGSERGDADASGRSPTPSRRVHKRVRFDQIDCRPTIYHPGGIFEEHLPLPPGLLRDPRAQSWGNVFGSCASHHTFVTRIRSPTLRSSLRVHKRSRRTIIFVGRISVESGYVASKLGSLESSLPCVLGPRKSRLPLFARKQQRLLDKAIEMDGVSDLSALLKGKLQLLSKKSTTVDPQGPSNSVVDGASEGGGTSREGASKEGASREGAPIVVEEGVGAETSASGPKKKKKSKKTKGGATDEVPPEESASLDATSEGSKAKRKKGGKKVGAAPDGSPKKRTKRSVEAELRPSTSDTNAADATLVDVVGEDSGTPENLSEERRKTSSREGGSVRHPNTIAYPEKFFESAQAIAAHSHLRWPDLSRKWIRRQQAKIARVDWELRLPCVLGPRKSRLPLFTRKQKRVLDKAREMDGVPDLSALLKGKLQLLSKKSTTVDPQGPSNSGGDDASEGGGTSREGASKEGASREGAFIVVDEGVGAETSASGPNKKKKSKKTKEGATDEVPSKTSSVDRDEGLAEGQEGALVGAVPDGRPKKRTKRSVEAELRPSTSDTNSADATLVEVVGEDSSTPENLSEERRKISSREGGTGDEPIANERSAPDSSARKSSRSEGSLAKRRRIEFPDRDEFSYDETTPLILNPLRCTELTRQIRGGTKEMSQLEDLYFRNEYIDAASSRARSNGSMKFLVEKYDSALKQTMIQLGSSEKLAQARLKAIEKFEELEGKLKSDRAAKKELARENTRLEQAAATLETEKAELLEERDAAVEKLIRERQRLKDSRGLEVTRERERVEAAMVEKANRCFGRVRDHFTRLDAFGKAKNLYGQASGTKKCLEIIEASGTEIPQEMIDIFAEQEKIHEAEATKLCVGPLSDSDLTLSPLVLPSRFVEDRFRASFDRYGSNINLIRPETASQLITSLEITEEPSEEPLVDVTSIPAEHVCWGRKRKKRSRGGAASSVDRDEGLAEGQEGDLVGAAPDGRPKKRTKRSVEAEPHPSTSDTNAADATLVDVVGEDSGTPENLSEERRKTSSRIEFSDRVEFSYDETTPQILNPLRCAELTRQILGGTKEMPQLEDLYFKKEYIDADSSRARLGSSEKLAQARLKAIERVRAEHKKANEKAANEKKILRVKFEELEGKLKSARAAKKELARENTRLEQAAATLEKEKTELLEERDAAVEKLIRERQRLRDSRGKAKNLYGQASGTKKCLEMIKASGTEIPQEMIDVFAEQEKIHEAEATKLCVGPLSDSDLTLSPFVLPSHFVEDRFRASFDPYGSNVNLIRPETASQLITSLEITEKPSEEPLVDVKSVPTEHVEVPVGGGLEERPGNENLEEVPEKDNLEIGDTPVREEETENVGIDDPVRVSDSSYEGREDEEEEDDRAEETSPPQPVEEETTNEVGDRDVPNPLPPTMDSLVHVPTRVEDPAANSTEDPVGPATLGTPEEDDQDSVP</sequence>
<dbReference type="PANTHER" id="PTHR31099">
    <property type="entry name" value="OS06G0165300 PROTEIN"/>
    <property type="match status" value="1"/>
</dbReference>
<feature type="region of interest" description="Disordered" evidence="2">
    <location>
        <begin position="1979"/>
        <end position="2129"/>
    </location>
</feature>
<feature type="coiled-coil region" evidence="1">
    <location>
        <begin position="1401"/>
        <end position="1460"/>
    </location>
</feature>
<feature type="compositionally biased region" description="Acidic residues" evidence="2">
    <location>
        <begin position="2120"/>
        <end position="2129"/>
    </location>
</feature>
<protein>
    <submittedName>
        <fullName evidence="3">Uncharacterized protein</fullName>
    </submittedName>
</protein>
<evidence type="ECO:0000256" key="1">
    <source>
        <dbReference type="SAM" id="Coils"/>
    </source>
</evidence>
<evidence type="ECO:0000313" key="3">
    <source>
        <dbReference type="EMBL" id="KAF2593818.1"/>
    </source>
</evidence>
<feature type="compositionally biased region" description="Acidic residues" evidence="2">
    <location>
        <begin position="2050"/>
        <end position="2060"/>
    </location>
</feature>
<keyword evidence="1" id="KW-0175">Coiled coil</keyword>